<gene>
    <name evidence="2" type="ORF">ElyMa_005626800</name>
</gene>
<dbReference type="Proteomes" id="UP000762676">
    <property type="component" value="Unassembled WGS sequence"/>
</dbReference>
<comment type="caution">
    <text evidence="2">The sequence shown here is derived from an EMBL/GenBank/DDBJ whole genome shotgun (WGS) entry which is preliminary data.</text>
</comment>
<dbReference type="AlphaFoldDB" id="A0AAV4F7C4"/>
<proteinExistence type="predicted"/>
<sequence length="73" mass="8099">MVLVFLLAVAVSVVYGYDSCTMGDICDDGRTYHYLGYCCDDLDKLPIMPLSDPYGECQCIPRAEVCAQHPELC</sequence>
<organism evidence="2 3">
    <name type="scientific">Elysia marginata</name>
    <dbReference type="NCBI Taxonomy" id="1093978"/>
    <lineage>
        <taxon>Eukaryota</taxon>
        <taxon>Metazoa</taxon>
        <taxon>Spiralia</taxon>
        <taxon>Lophotrochozoa</taxon>
        <taxon>Mollusca</taxon>
        <taxon>Gastropoda</taxon>
        <taxon>Heterobranchia</taxon>
        <taxon>Euthyneura</taxon>
        <taxon>Panpulmonata</taxon>
        <taxon>Sacoglossa</taxon>
        <taxon>Placobranchoidea</taxon>
        <taxon>Plakobranchidae</taxon>
        <taxon>Elysia</taxon>
    </lineage>
</organism>
<name>A0AAV4F7C4_9GAST</name>
<reference evidence="2 3" key="1">
    <citation type="journal article" date="2021" name="Elife">
        <title>Chloroplast acquisition without the gene transfer in kleptoplastic sea slugs, Plakobranchus ocellatus.</title>
        <authorList>
            <person name="Maeda T."/>
            <person name="Takahashi S."/>
            <person name="Yoshida T."/>
            <person name="Shimamura S."/>
            <person name="Takaki Y."/>
            <person name="Nagai Y."/>
            <person name="Toyoda A."/>
            <person name="Suzuki Y."/>
            <person name="Arimoto A."/>
            <person name="Ishii H."/>
            <person name="Satoh N."/>
            <person name="Nishiyama T."/>
            <person name="Hasebe M."/>
            <person name="Maruyama T."/>
            <person name="Minagawa J."/>
            <person name="Obokata J."/>
            <person name="Shigenobu S."/>
        </authorList>
    </citation>
    <scope>NUCLEOTIDE SEQUENCE [LARGE SCALE GENOMIC DNA]</scope>
</reference>
<keyword evidence="1" id="KW-0732">Signal</keyword>
<evidence type="ECO:0000313" key="2">
    <source>
        <dbReference type="EMBL" id="GFR69277.1"/>
    </source>
</evidence>
<accession>A0AAV4F7C4</accession>
<feature type="chain" id="PRO_5043921132" evidence="1">
    <location>
        <begin position="17"/>
        <end position="73"/>
    </location>
</feature>
<evidence type="ECO:0000313" key="3">
    <source>
        <dbReference type="Proteomes" id="UP000762676"/>
    </source>
</evidence>
<evidence type="ECO:0000256" key="1">
    <source>
        <dbReference type="SAM" id="SignalP"/>
    </source>
</evidence>
<dbReference type="EMBL" id="BMAT01011262">
    <property type="protein sequence ID" value="GFR69277.1"/>
    <property type="molecule type" value="Genomic_DNA"/>
</dbReference>
<feature type="signal peptide" evidence="1">
    <location>
        <begin position="1"/>
        <end position="16"/>
    </location>
</feature>
<keyword evidence="3" id="KW-1185">Reference proteome</keyword>
<protein>
    <submittedName>
        <fullName evidence="2">Uncharacterized protein</fullName>
    </submittedName>
</protein>